<dbReference type="EMBL" id="AMZH03009571">
    <property type="protein sequence ID" value="RRT56563.1"/>
    <property type="molecule type" value="Genomic_DNA"/>
</dbReference>
<name>A0A426YXX1_ENSVE</name>
<protein>
    <submittedName>
        <fullName evidence="2">Uncharacterized protein</fullName>
    </submittedName>
</protein>
<proteinExistence type="predicted"/>
<feature type="region of interest" description="Disordered" evidence="1">
    <location>
        <begin position="70"/>
        <end position="90"/>
    </location>
</feature>
<comment type="caution">
    <text evidence="2">The sequence shown here is derived from an EMBL/GenBank/DDBJ whole genome shotgun (WGS) entry which is preliminary data.</text>
</comment>
<gene>
    <name evidence="2" type="ORF">B296_00031553</name>
</gene>
<accession>A0A426YXX1</accession>
<evidence type="ECO:0000313" key="3">
    <source>
        <dbReference type="Proteomes" id="UP000287651"/>
    </source>
</evidence>
<organism evidence="2 3">
    <name type="scientific">Ensete ventricosum</name>
    <name type="common">Abyssinian banana</name>
    <name type="synonym">Musa ensete</name>
    <dbReference type="NCBI Taxonomy" id="4639"/>
    <lineage>
        <taxon>Eukaryota</taxon>
        <taxon>Viridiplantae</taxon>
        <taxon>Streptophyta</taxon>
        <taxon>Embryophyta</taxon>
        <taxon>Tracheophyta</taxon>
        <taxon>Spermatophyta</taxon>
        <taxon>Magnoliopsida</taxon>
        <taxon>Liliopsida</taxon>
        <taxon>Zingiberales</taxon>
        <taxon>Musaceae</taxon>
        <taxon>Ensete</taxon>
    </lineage>
</organism>
<evidence type="ECO:0000313" key="2">
    <source>
        <dbReference type="EMBL" id="RRT56563.1"/>
    </source>
</evidence>
<evidence type="ECO:0000256" key="1">
    <source>
        <dbReference type="SAM" id="MobiDB-lite"/>
    </source>
</evidence>
<dbReference type="Proteomes" id="UP000287651">
    <property type="component" value="Unassembled WGS sequence"/>
</dbReference>
<reference evidence="2 3" key="1">
    <citation type="journal article" date="2014" name="Agronomy (Basel)">
        <title>A Draft Genome Sequence for Ensete ventricosum, the Drought-Tolerant Tree Against Hunger.</title>
        <authorList>
            <person name="Harrison J."/>
            <person name="Moore K.A."/>
            <person name="Paszkiewicz K."/>
            <person name="Jones T."/>
            <person name="Grant M."/>
            <person name="Ambacheew D."/>
            <person name="Muzemil S."/>
            <person name="Studholme D.J."/>
        </authorList>
    </citation>
    <scope>NUCLEOTIDE SEQUENCE [LARGE SCALE GENOMIC DNA]</scope>
</reference>
<dbReference type="AlphaFoldDB" id="A0A426YXX1"/>
<sequence length="90" mass="10309">MHVLRWYSRGLRMLLCYWEQLSHGRAGRCRPCQDDVLLAVGNGRSDRCGELQREEKKATIATMLDTAEGKKGDGSAKMAAIGKKQRWDRW</sequence>